<comment type="caution">
    <text evidence="2">The sequence shown here is derived from an EMBL/GenBank/DDBJ whole genome shotgun (WGS) entry which is preliminary data.</text>
</comment>
<evidence type="ECO:0000313" key="2">
    <source>
        <dbReference type="EMBL" id="KAG4425400.1"/>
    </source>
</evidence>
<accession>A0A8H7WIA6</accession>
<dbReference type="EMBL" id="JAFJYH010000011">
    <property type="protein sequence ID" value="KAG4425400.1"/>
    <property type="molecule type" value="Genomic_DNA"/>
</dbReference>
<evidence type="ECO:0000313" key="3">
    <source>
        <dbReference type="Proteomes" id="UP000664132"/>
    </source>
</evidence>
<feature type="compositionally biased region" description="Polar residues" evidence="1">
    <location>
        <begin position="53"/>
        <end position="69"/>
    </location>
</feature>
<proteinExistence type="predicted"/>
<feature type="compositionally biased region" description="Polar residues" evidence="1">
    <location>
        <begin position="23"/>
        <end position="32"/>
    </location>
</feature>
<feature type="region of interest" description="Disordered" evidence="1">
    <location>
        <begin position="1"/>
        <end position="69"/>
    </location>
</feature>
<organism evidence="2 3">
    <name type="scientific">Cadophora malorum</name>
    <dbReference type="NCBI Taxonomy" id="108018"/>
    <lineage>
        <taxon>Eukaryota</taxon>
        <taxon>Fungi</taxon>
        <taxon>Dikarya</taxon>
        <taxon>Ascomycota</taxon>
        <taxon>Pezizomycotina</taxon>
        <taxon>Leotiomycetes</taxon>
        <taxon>Helotiales</taxon>
        <taxon>Ploettnerulaceae</taxon>
        <taxon>Cadophora</taxon>
    </lineage>
</organism>
<dbReference type="OrthoDB" id="3473305at2759"/>
<dbReference type="Proteomes" id="UP000664132">
    <property type="component" value="Unassembled WGS sequence"/>
</dbReference>
<evidence type="ECO:0000256" key="1">
    <source>
        <dbReference type="SAM" id="MobiDB-lite"/>
    </source>
</evidence>
<dbReference type="AlphaFoldDB" id="A0A8H7WIA6"/>
<name>A0A8H7WIA6_9HELO</name>
<gene>
    <name evidence="2" type="ORF">IFR04_001550</name>
</gene>
<feature type="compositionally biased region" description="Acidic residues" evidence="1">
    <location>
        <begin position="7"/>
        <end position="20"/>
    </location>
</feature>
<keyword evidence="3" id="KW-1185">Reference proteome</keyword>
<sequence>MTVEMICESDEGEGEGDGESESLHANANSDPDSNLFDGNASSNGGESQRDTEPQPQHQPQTKTSIIRSAPTSQTTAITVTFSATIFLAPSIDILVPRGFWNIVSFSDFCSRIEELEVQRIAIDVGGCFWKENLKDYCRRRCWVLNGVGEVFLYEGGGLVGLGKVSEHLERVREKEIKKRELGLVDLDLETDLDGDADSESIRKVKDVERFLGKVFDVLESEEDVEGDEDFGEVRKAQFVSMEQTEKSVFKRPAVRLVRLVTDGCADRV</sequence>
<protein>
    <submittedName>
        <fullName evidence="2">Uncharacterized protein</fullName>
    </submittedName>
</protein>
<reference evidence="2" key="1">
    <citation type="submission" date="2021-02" db="EMBL/GenBank/DDBJ databases">
        <title>Genome sequence Cadophora malorum strain M34.</title>
        <authorList>
            <person name="Stefanovic E."/>
            <person name="Vu D."/>
            <person name="Scully C."/>
            <person name="Dijksterhuis J."/>
            <person name="Roader J."/>
            <person name="Houbraken J."/>
        </authorList>
    </citation>
    <scope>NUCLEOTIDE SEQUENCE</scope>
    <source>
        <strain evidence="2">M34</strain>
    </source>
</reference>